<dbReference type="AlphaFoldDB" id="K1SL74"/>
<protein>
    <submittedName>
        <fullName evidence="1">Uncharacterized protein</fullName>
    </submittedName>
</protein>
<proteinExistence type="predicted"/>
<name>K1SL74_9ZZZZ</name>
<comment type="caution">
    <text evidence="1">The sequence shown here is derived from an EMBL/GenBank/DDBJ whole genome shotgun (WGS) entry which is preliminary data.</text>
</comment>
<feature type="non-terminal residue" evidence="1">
    <location>
        <position position="103"/>
    </location>
</feature>
<gene>
    <name evidence="1" type="ORF">LEA_15804</name>
</gene>
<reference evidence="1" key="1">
    <citation type="journal article" date="2013" name="Environ. Microbiol.">
        <title>Microbiota from the distal guts of lean and obese adolescents exhibit partial functional redundancy besides clear differences in community structure.</title>
        <authorList>
            <person name="Ferrer M."/>
            <person name="Ruiz A."/>
            <person name="Lanza F."/>
            <person name="Haange S.B."/>
            <person name="Oberbach A."/>
            <person name="Till H."/>
            <person name="Bargiela R."/>
            <person name="Campoy C."/>
            <person name="Segura M.T."/>
            <person name="Richter M."/>
            <person name="von Bergen M."/>
            <person name="Seifert J."/>
            <person name="Suarez A."/>
        </authorList>
    </citation>
    <scope>NUCLEOTIDE SEQUENCE</scope>
</reference>
<evidence type="ECO:0000313" key="1">
    <source>
        <dbReference type="EMBL" id="EKC54530.1"/>
    </source>
</evidence>
<dbReference type="Gene3D" id="2.50.20.10">
    <property type="entry name" value="Lipoprotein localisation LolA/LolB/LppX"/>
    <property type="match status" value="1"/>
</dbReference>
<sequence length="103" mass="11320">MQRKYKTEMMRGMKAIVWMAALLGGVCGASAADRAGDLLRGISDGFRAMKSYAVRFEVATADYRSSGSYVVEGEAYSLELGDAEVFCDGKVRYEVDNGRREVT</sequence>
<accession>K1SL74</accession>
<dbReference type="EMBL" id="AJWY01010792">
    <property type="protein sequence ID" value="EKC54530.1"/>
    <property type="molecule type" value="Genomic_DNA"/>
</dbReference>
<organism evidence="1">
    <name type="scientific">human gut metagenome</name>
    <dbReference type="NCBI Taxonomy" id="408170"/>
    <lineage>
        <taxon>unclassified sequences</taxon>
        <taxon>metagenomes</taxon>
        <taxon>organismal metagenomes</taxon>
    </lineage>
</organism>